<keyword evidence="1" id="KW-1133">Transmembrane helix</keyword>
<feature type="transmembrane region" description="Helical" evidence="1">
    <location>
        <begin position="98"/>
        <end position="129"/>
    </location>
</feature>
<dbReference type="InterPro" id="IPR009936">
    <property type="entry name" value="DUF1468"/>
</dbReference>
<evidence type="ECO:0000259" key="2">
    <source>
        <dbReference type="Pfam" id="PF07331"/>
    </source>
</evidence>
<dbReference type="EMBL" id="JABXRI010000001">
    <property type="protein sequence ID" value="MBA8064965.1"/>
    <property type="molecule type" value="Genomic_DNA"/>
</dbReference>
<sequence>MMSDRIFAGIWLLLCIAGLFVAWQITSEYSYEPVGPRPFPLGIIGLMLLCAVALLLRHPDTISWPRRHVLQKLLTMVIILFMYAWGFEWLGFPIATAILTVVIGLLFGATIPAAGISGSFLGILLWYAFDRLLDVTLPLGAWLS</sequence>
<feature type="domain" description="DUF1468" evidence="2">
    <location>
        <begin position="6"/>
        <end position="138"/>
    </location>
</feature>
<dbReference type="Pfam" id="PF07331">
    <property type="entry name" value="TctB"/>
    <property type="match status" value="1"/>
</dbReference>
<feature type="transmembrane region" description="Helical" evidence="1">
    <location>
        <begin position="38"/>
        <end position="57"/>
    </location>
</feature>
<protein>
    <submittedName>
        <fullName evidence="3">Tripartite tricarboxylate transporter TctB family protein</fullName>
    </submittedName>
</protein>
<keyword evidence="1" id="KW-0472">Membrane</keyword>
<evidence type="ECO:0000256" key="1">
    <source>
        <dbReference type="SAM" id="Phobius"/>
    </source>
</evidence>
<accession>A0A7W3D8H3</accession>
<name>A0A7W3D8H3_CITFR</name>
<comment type="caution">
    <text evidence="3">The sequence shown here is derived from an EMBL/GenBank/DDBJ whole genome shotgun (WGS) entry which is preliminary data.</text>
</comment>
<reference evidence="3 4" key="1">
    <citation type="submission" date="2020-06" db="EMBL/GenBank/DDBJ databases">
        <title>REHAB project genomes.</title>
        <authorList>
            <person name="Shaw L.P."/>
        </authorList>
    </citation>
    <scope>NUCLEOTIDE SEQUENCE [LARGE SCALE GENOMIC DNA]</scope>
    <source>
        <strain evidence="3 4">RHBSTW-00116</strain>
    </source>
</reference>
<dbReference type="Proteomes" id="UP000591803">
    <property type="component" value="Unassembled WGS sequence"/>
</dbReference>
<evidence type="ECO:0000313" key="3">
    <source>
        <dbReference type="EMBL" id="MBA8064965.1"/>
    </source>
</evidence>
<dbReference type="AlphaFoldDB" id="A0A7W3D8H3"/>
<gene>
    <name evidence="3" type="ORF">HV077_21845</name>
</gene>
<organism evidence="3 4">
    <name type="scientific">Citrobacter freundii</name>
    <dbReference type="NCBI Taxonomy" id="546"/>
    <lineage>
        <taxon>Bacteria</taxon>
        <taxon>Pseudomonadati</taxon>
        <taxon>Pseudomonadota</taxon>
        <taxon>Gammaproteobacteria</taxon>
        <taxon>Enterobacterales</taxon>
        <taxon>Enterobacteriaceae</taxon>
        <taxon>Citrobacter</taxon>
        <taxon>Citrobacter freundii complex</taxon>
    </lineage>
</organism>
<keyword evidence="1" id="KW-0812">Transmembrane</keyword>
<proteinExistence type="predicted"/>
<evidence type="ECO:0000313" key="4">
    <source>
        <dbReference type="Proteomes" id="UP000591803"/>
    </source>
</evidence>